<keyword evidence="4 7" id="KW-0805">Transcription regulation</keyword>
<keyword evidence="10" id="KW-1185">Reference proteome</keyword>
<keyword evidence="3 7" id="KW-0067">ATP-binding</keyword>
<dbReference type="PANTHER" id="PTHR30455:SF2">
    <property type="entry name" value="TRANSCRIPTIONAL REPRESSOR NRDR"/>
    <property type="match status" value="1"/>
</dbReference>
<dbReference type="InterPro" id="IPR003796">
    <property type="entry name" value="RNR_NrdR-like"/>
</dbReference>
<keyword evidence="5 7" id="KW-0238">DNA-binding</keyword>
<keyword evidence="7" id="KW-0863">Zinc-finger</keyword>
<dbReference type="NCBIfam" id="TIGR00244">
    <property type="entry name" value="transcriptional regulator NrdR"/>
    <property type="match status" value="1"/>
</dbReference>
<evidence type="ECO:0000256" key="3">
    <source>
        <dbReference type="ARBA" id="ARBA00022840"/>
    </source>
</evidence>
<dbReference type="GO" id="GO:0003677">
    <property type="term" value="F:DNA binding"/>
    <property type="evidence" value="ECO:0007669"/>
    <property type="project" value="UniProtKB-KW"/>
</dbReference>
<name>A0A7G9GZ68_9FUSO</name>
<evidence type="ECO:0000259" key="8">
    <source>
        <dbReference type="PROSITE" id="PS51161"/>
    </source>
</evidence>
<evidence type="ECO:0000313" key="10">
    <source>
        <dbReference type="Proteomes" id="UP000515913"/>
    </source>
</evidence>
<keyword evidence="1 7" id="KW-0678">Repressor</keyword>
<dbReference type="AlphaFoldDB" id="A0A7G9GZ68"/>
<dbReference type="RefSeq" id="WP_176837735.1">
    <property type="nucleotide sequence ID" value="NZ_CP060637.1"/>
</dbReference>
<comment type="function">
    <text evidence="7">Negatively regulates transcription of bacterial ribonucleotide reductase nrd genes and operons by binding to NrdR-boxes.</text>
</comment>
<dbReference type="Proteomes" id="UP000515913">
    <property type="component" value="Chromosome"/>
</dbReference>
<dbReference type="EMBL" id="CP060637">
    <property type="protein sequence ID" value="QNM16100.1"/>
    <property type="molecule type" value="Genomic_DNA"/>
</dbReference>
<protein>
    <recommendedName>
        <fullName evidence="7">Transcriptional repressor NrdR</fullName>
    </recommendedName>
</protein>
<evidence type="ECO:0000256" key="7">
    <source>
        <dbReference type="HAMAP-Rule" id="MF_00440"/>
    </source>
</evidence>
<keyword evidence="2 7" id="KW-0547">Nucleotide-binding</keyword>
<feature type="domain" description="ATP-cone" evidence="8">
    <location>
        <begin position="49"/>
        <end position="139"/>
    </location>
</feature>
<dbReference type="Pfam" id="PF22811">
    <property type="entry name" value="Zn_ribbon_NrdR"/>
    <property type="match status" value="1"/>
</dbReference>
<proteinExistence type="inferred from homology"/>
<sequence length="160" mass="19123">MKCPFCNSEDTKVVDSRSFMDGYSIKRRRECINCQKRFTTYEKVEEIPLYIVKKDKRRERFDRNKLLRGLTAATIKRNISREDLETFVLEIEKTIQNSLQNEISTKDLGEMVMERLLEIDQVAYVRFVSVYKEFNDIKSFIEIVEKISDNSNNKERQEKD</sequence>
<evidence type="ECO:0000256" key="5">
    <source>
        <dbReference type="ARBA" id="ARBA00023125"/>
    </source>
</evidence>
<comment type="similarity">
    <text evidence="7">Belongs to the NrdR family.</text>
</comment>
<reference evidence="9 10" key="1">
    <citation type="submission" date="2020-08" db="EMBL/GenBank/DDBJ databases">
        <authorList>
            <person name="Liu C."/>
            <person name="Sun Q."/>
        </authorList>
    </citation>
    <scope>NUCLEOTIDE SEQUENCE [LARGE SCALE GENOMIC DNA]</scope>
    <source>
        <strain evidence="9 10">NSJ-57</strain>
    </source>
</reference>
<dbReference type="PROSITE" id="PS51161">
    <property type="entry name" value="ATP_CONE"/>
    <property type="match status" value="1"/>
</dbReference>
<dbReference type="InterPro" id="IPR055173">
    <property type="entry name" value="NrdR-like_N"/>
</dbReference>
<evidence type="ECO:0000256" key="6">
    <source>
        <dbReference type="ARBA" id="ARBA00023163"/>
    </source>
</evidence>
<dbReference type="Pfam" id="PF03477">
    <property type="entry name" value="ATP-cone"/>
    <property type="match status" value="1"/>
</dbReference>
<dbReference type="GO" id="GO:0008270">
    <property type="term" value="F:zinc ion binding"/>
    <property type="evidence" value="ECO:0007669"/>
    <property type="project" value="UniProtKB-UniRule"/>
</dbReference>
<organism evidence="9 10">
    <name type="scientific">Fusobacterium hominis</name>
    <dbReference type="NCBI Taxonomy" id="2764326"/>
    <lineage>
        <taxon>Bacteria</taxon>
        <taxon>Fusobacteriati</taxon>
        <taxon>Fusobacteriota</taxon>
        <taxon>Fusobacteriia</taxon>
        <taxon>Fusobacteriales</taxon>
        <taxon>Fusobacteriaceae</taxon>
        <taxon>Fusobacterium</taxon>
    </lineage>
</organism>
<dbReference type="InterPro" id="IPR005144">
    <property type="entry name" value="ATP-cone_dom"/>
</dbReference>
<dbReference type="PANTHER" id="PTHR30455">
    <property type="entry name" value="TRANSCRIPTIONAL REPRESSOR NRDR"/>
    <property type="match status" value="1"/>
</dbReference>
<comment type="cofactor">
    <cofactor evidence="7">
        <name>Zn(2+)</name>
        <dbReference type="ChEBI" id="CHEBI:29105"/>
    </cofactor>
    <text evidence="7">Binds 1 zinc ion.</text>
</comment>
<evidence type="ECO:0000256" key="4">
    <source>
        <dbReference type="ARBA" id="ARBA00023015"/>
    </source>
</evidence>
<dbReference type="GO" id="GO:0005524">
    <property type="term" value="F:ATP binding"/>
    <property type="evidence" value="ECO:0007669"/>
    <property type="project" value="UniProtKB-UniRule"/>
</dbReference>
<keyword evidence="6 7" id="KW-0804">Transcription</keyword>
<evidence type="ECO:0000256" key="2">
    <source>
        <dbReference type="ARBA" id="ARBA00022741"/>
    </source>
</evidence>
<gene>
    <name evidence="7 9" type="primary">nrdR</name>
    <name evidence="9" type="ORF">H9Q81_04585</name>
</gene>
<evidence type="ECO:0000313" key="9">
    <source>
        <dbReference type="EMBL" id="QNM16100.1"/>
    </source>
</evidence>
<dbReference type="KEGG" id="fho:H9Q81_04585"/>
<keyword evidence="7" id="KW-0479">Metal-binding</keyword>
<accession>A0A7G9GZ68</accession>
<keyword evidence="7" id="KW-0862">Zinc</keyword>
<evidence type="ECO:0000256" key="1">
    <source>
        <dbReference type="ARBA" id="ARBA00022491"/>
    </source>
</evidence>
<dbReference type="GO" id="GO:0045892">
    <property type="term" value="P:negative regulation of DNA-templated transcription"/>
    <property type="evidence" value="ECO:0007669"/>
    <property type="project" value="UniProtKB-UniRule"/>
</dbReference>
<dbReference type="HAMAP" id="MF_00440">
    <property type="entry name" value="NrdR"/>
    <property type="match status" value="1"/>
</dbReference>
<feature type="zinc finger region" evidence="7">
    <location>
        <begin position="3"/>
        <end position="34"/>
    </location>
</feature>